<dbReference type="EMBL" id="CP019454">
    <property type="protein sequence ID" value="AUW94369.1"/>
    <property type="molecule type" value="Genomic_DNA"/>
</dbReference>
<dbReference type="PANTHER" id="PTHR30250">
    <property type="entry name" value="PST FAMILY PREDICTED COLANIC ACID TRANSPORTER"/>
    <property type="match status" value="1"/>
</dbReference>
<feature type="transmembrane region" description="Helical" evidence="6">
    <location>
        <begin position="432"/>
        <end position="456"/>
    </location>
</feature>
<protein>
    <recommendedName>
        <fullName evidence="9">Polysaccharide biosynthesis protein C-terminal domain-containing protein</fullName>
    </recommendedName>
</protein>
<keyword evidence="4 6" id="KW-1133">Transmembrane helix</keyword>
<keyword evidence="3 6" id="KW-0812">Transmembrane</keyword>
<reference evidence="7 8" key="1">
    <citation type="journal article" date="2019" name="Sci. Rep.">
        <title>Sulfobacillus thermotolerans: new insights into resistance and metabolic capacities of acidophilic chemolithotrophs.</title>
        <authorList>
            <person name="Panyushkina A.E."/>
            <person name="Babenko V.V."/>
            <person name="Nikitina A.S."/>
            <person name="Selezneva O.V."/>
            <person name="Tsaplina I.A."/>
            <person name="Letarova M.A."/>
            <person name="Kostryukova E.S."/>
            <person name="Letarov A.V."/>
        </authorList>
    </citation>
    <scope>NUCLEOTIDE SEQUENCE [LARGE SCALE GENOMIC DNA]</scope>
    <source>
        <strain evidence="7 8">Kr1</strain>
    </source>
</reference>
<proteinExistence type="predicted"/>
<feature type="transmembrane region" description="Helical" evidence="6">
    <location>
        <begin position="184"/>
        <end position="201"/>
    </location>
</feature>
<feature type="transmembrane region" description="Helical" evidence="6">
    <location>
        <begin position="89"/>
        <end position="118"/>
    </location>
</feature>
<gene>
    <name evidence="7" type="ORF">BXT84_10805</name>
</gene>
<dbReference type="Pfam" id="PF01943">
    <property type="entry name" value="Polysacc_synt"/>
    <property type="match status" value="1"/>
</dbReference>
<feature type="transmembrane region" description="Helical" evidence="6">
    <location>
        <begin position="49"/>
        <end position="68"/>
    </location>
</feature>
<feature type="transmembrane region" description="Helical" evidence="6">
    <location>
        <begin position="339"/>
        <end position="363"/>
    </location>
</feature>
<feature type="transmembrane region" description="Helical" evidence="6">
    <location>
        <begin position="462"/>
        <end position="482"/>
    </location>
</feature>
<dbReference type="Proteomes" id="UP000325292">
    <property type="component" value="Chromosome"/>
</dbReference>
<feature type="transmembrane region" description="Helical" evidence="6">
    <location>
        <begin position="21"/>
        <end position="43"/>
    </location>
</feature>
<feature type="transmembrane region" description="Helical" evidence="6">
    <location>
        <begin position="158"/>
        <end position="178"/>
    </location>
</feature>
<evidence type="ECO:0000313" key="7">
    <source>
        <dbReference type="EMBL" id="AUW94369.1"/>
    </source>
</evidence>
<keyword evidence="5 6" id="KW-0472">Membrane</keyword>
<feature type="transmembrane region" description="Helical" evidence="6">
    <location>
        <begin position="375"/>
        <end position="394"/>
    </location>
</feature>
<keyword evidence="2" id="KW-1003">Cell membrane</keyword>
<evidence type="ECO:0000256" key="2">
    <source>
        <dbReference type="ARBA" id="ARBA00022475"/>
    </source>
</evidence>
<organism evidence="7 8">
    <name type="scientific">Sulfobacillus thermotolerans</name>
    <dbReference type="NCBI Taxonomy" id="338644"/>
    <lineage>
        <taxon>Bacteria</taxon>
        <taxon>Bacillati</taxon>
        <taxon>Bacillota</taxon>
        <taxon>Clostridia</taxon>
        <taxon>Eubacteriales</taxon>
        <taxon>Clostridiales Family XVII. Incertae Sedis</taxon>
        <taxon>Sulfobacillus</taxon>
    </lineage>
</organism>
<dbReference type="InterPro" id="IPR002797">
    <property type="entry name" value="Polysacc_synth"/>
</dbReference>
<feature type="transmembrane region" description="Helical" evidence="6">
    <location>
        <begin position="124"/>
        <end position="146"/>
    </location>
</feature>
<feature type="transmembrane region" description="Helical" evidence="6">
    <location>
        <begin position="400"/>
        <end position="420"/>
    </location>
</feature>
<comment type="subcellular location">
    <subcellularLocation>
        <location evidence="1">Cell membrane</location>
        <topology evidence="1">Multi-pass membrane protein</topology>
    </subcellularLocation>
</comment>
<evidence type="ECO:0000256" key="1">
    <source>
        <dbReference type="ARBA" id="ARBA00004651"/>
    </source>
</evidence>
<feature type="transmembrane region" description="Helical" evidence="6">
    <location>
        <begin position="305"/>
        <end position="327"/>
    </location>
</feature>
<dbReference type="InterPro" id="IPR050833">
    <property type="entry name" value="Poly_Biosynth_Transport"/>
</dbReference>
<evidence type="ECO:0000256" key="5">
    <source>
        <dbReference type="ARBA" id="ARBA00023136"/>
    </source>
</evidence>
<evidence type="ECO:0000256" key="4">
    <source>
        <dbReference type="ARBA" id="ARBA00022989"/>
    </source>
</evidence>
<evidence type="ECO:0000256" key="3">
    <source>
        <dbReference type="ARBA" id="ARBA00022692"/>
    </source>
</evidence>
<evidence type="ECO:0000313" key="8">
    <source>
        <dbReference type="Proteomes" id="UP000325292"/>
    </source>
</evidence>
<evidence type="ECO:0008006" key="9">
    <source>
        <dbReference type="Google" id="ProtNLM"/>
    </source>
</evidence>
<sequence length="497" mass="55330">MEKVAALKIESLSVIAKDWVRYIPTSIIPAVFAVIASAIFTRMFPPKVYGLYSLALALSVPFINVFSQPISQPIGRFYYEYRASNQLDAFYHTAGVLLFRALIILLSVELIAGFVLSLMDMKDVGLIIALMLYIPLQLLMSATHPILVASFQTRHYQIVRLSTTFLSVVLPLGLIALFGRHISFILWGNVLGLSAFLPIVLKWTGMHLNIKVDKYSLTIVQSTLKRFLHYGLPFIPWFLADSTLSICDRYILAWMHGPATVAIYAISYALAQQGVGLISGPFITASWPRILEHWKTDGRESTIKFLRNLTSIYFMLSGLVVGLLFVISKPLMEILVAKAYVSGHVIIGPVAIGVALWGVSMIGHKSMELTERNSLMVWDAGIAAILNILLNLWWVPHYGITGAAYATMVSYFIYTAFIWFQSHKGLTWQVPFPTLVFLLVLSSVGWEVTHAVTLALSSPFESLIASSIVYTGLYGTGLWLWLKSGARLLTTVLRSEP</sequence>
<evidence type="ECO:0000256" key="6">
    <source>
        <dbReference type="SAM" id="Phobius"/>
    </source>
</evidence>
<accession>A0ABN5H1G9</accession>
<keyword evidence="8" id="KW-1185">Reference proteome</keyword>
<name>A0ABN5H1G9_9FIRM</name>
<dbReference type="PANTHER" id="PTHR30250:SF11">
    <property type="entry name" value="O-ANTIGEN TRANSPORTER-RELATED"/>
    <property type="match status" value="1"/>
</dbReference>